<dbReference type="AlphaFoldDB" id="A0A7S1ZIW8"/>
<dbReference type="GO" id="GO:0047734">
    <property type="term" value="F:CDP-glycerol diphosphatase activity"/>
    <property type="evidence" value="ECO:0007669"/>
    <property type="project" value="TreeGrafter"/>
</dbReference>
<gene>
    <name evidence="1" type="ORF">DBRI1063_LOCUS16260</name>
</gene>
<organism evidence="1">
    <name type="scientific">Ditylum brightwellii</name>
    <dbReference type="NCBI Taxonomy" id="49249"/>
    <lineage>
        <taxon>Eukaryota</taxon>
        <taxon>Sar</taxon>
        <taxon>Stramenopiles</taxon>
        <taxon>Ochrophyta</taxon>
        <taxon>Bacillariophyta</taxon>
        <taxon>Mediophyceae</taxon>
        <taxon>Lithodesmiophycidae</taxon>
        <taxon>Lithodesmiales</taxon>
        <taxon>Lithodesmiaceae</taxon>
        <taxon>Ditylum</taxon>
    </lineage>
</organism>
<protein>
    <recommendedName>
        <fullName evidence="2">Calcineurin-like phosphoesterase domain-containing protein</fullName>
    </recommendedName>
</protein>
<dbReference type="Gene3D" id="3.60.21.10">
    <property type="match status" value="1"/>
</dbReference>
<reference evidence="1" key="1">
    <citation type="submission" date="2021-01" db="EMBL/GenBank/DDBJ databases">
        <authorList>
            <person name="Corre E."/>
            <person name="Pelletier E."/>
            <person name="Niang G."/>
            <person name="Scheremetjew M."/>
            <person name="Finn R."/>
            <person name="Kale V."/>
            <person name="Holt S."/>
            <person name="Cochrane G."/>
            <person name="Meng A."/>
            <person name="Brown T."/>
            <person name="Cohen L."/>
        </authorList>
    </citation>
    <scope>NUCLEOTIDE SEQUENCE</scope>
    <source>
        <strain evidence="1">Pop2</strain>
    </source>
</reference>
<accession>A0A7S1ZIW8</accession>
<dbReference type="InterPro" id="IPR029052">
    <property type="entry name" value="Metallo-depent_PP-like"/>
</dbReference>
<dbReference type="GO" id="GO:0030145">
    <property type="term" value="F:manganese ion binding"/>
    <property type="evidence" value="ECO:0007669"/>
    <property type="project" value="TreeGrafter"/>
</dbReference>
<proteinExistence type="predicted"/>
<dbReference type="EMBL" id="HBGN01025408">
    <property type="protein sequence ID" value="CAD9340415.1"/>
    <property type="molecule type" value="Transcribed_RNA"/>
</dbReference>
<dbReference type="PANTHER" id="PTHR16509:SF1">
    <property type="entry name" value="MANGANESE-DEPENDENT ADP-RIBOSE_CDP-ALCOHOL DIPHOSPHATASE"/>
    <property type="match status" value="1"/>
</dbReference>
<dbReference type="GO" id="GO:0008663">
    <property type="term" value="F:2',3'-cyclic-nucleotide 2'-phosphodiesterase activity"/>
    <property type="evidence" value="ECO:0007669"/>
    <property type="project" value="TreeGrafter"/>
</dbReference>
<dbReference type="GO" id="GO:0047631">
    <property type="term" value="F:ADP-ribose diphosphatase activity"/>
    <property type="evidence" value="ECO:0007669"/>
    <property type="project" value="TreeGrafter"/>
</dbReference>
<dbReference type="SUPFAM" id="SSF56300">
    <property type="entry name" value="Metallo-dependent phosphatases"/>
    <property type="match status" value="1"/>
</dbReference>
<name>A0A7S1ZIW8_9STRA</name>
<evidence type="ECO:0008006" key="2">
    <source>
        <dbReference type="Google" id="ProtNLM"/>
    </source>
</evidence>
<dbReference type="PANTHER" id="PTHR16509">
    <property type="match status" value="1"/>
</dbReference>
<sequence length="401" mass="44867">MSTKKDDSNSFTFGVIADVQWANKEDGSNYAKTVRRCYRGAFTTLCNAIQWWKDLPTPPLFIAQLGDLIDGVNAQSNESDAALQRALAEFDKIDCDTYHLVGNHELYNFNRTQLAQAAWLKHGNAEYYSFTPHDNWRIIVLDPYQLSLMGLDANDPRRIQSVELLANENPNVDPSGAGGDWFVGMENAGYKRRFVPYNGGFGSTQLSWLTEELAEAGQCKQRVIVLSHVIVHPKACGGNTMAWDYEEALQILYDHNSQREDDEDGGGVVAVMCGHDHSGNYHCDEYNIHHITYCSPLNKGEDGNAYGLVHVSDTQLEIRGVVMDDLIPDVEDRPDVVKRDGDDVSNGVCEGIVLPFGKEGKRLEVVMKKMGIQDGEEEDVKEEEKKESEVLIGEQEVLVEE</sequence>
<evidence type="ECO:0000313" key="1">
    <source>
        <dbReference type="EMBL" id="CAD9340415.1"/>
    </source>
</evidence>